<feature type="domain" description="Photosynthesis system II assembly factor Ycf48/Hcf136-like" evidence="3">
    <location>
        <begin position="470"/>
        <end position="560"/>
    </location>
</feature>
<feature type="domain" description="PKD-like" evidence="5">
    <location>
        <begin position="763"/>
        <end position="843"/>
    </location>
</feature>
<reference evidence="6 7" key="1">
    <citation type="submission" date="2018-03" db="EMBL/GenBank/DDBJ databases">
        <title>Genomic Encyclopedia of Archaeal and Bacterial Type Strains, Phase II (KMG-II): from individual species to whole genera.</title>
        <authorList>
            <person name="Goeker M."/>
        </authorList>
    </citation>
    <scope>NUCLEOTIDE SEQUENCE [LARGE SCALE GENOMIC DNA]</scope>
    <source>
        <strain evidence="6 7">DSM 27929</strain>
    </source>
</reference>
<dbReference type="PANTHER" id="PTHR47199:SF2">
    <property type="entry name" value="PHOTOSYSTEM II STABILITY_ASSEMBLY FACTOR HCF136, CHLOROPLASTIC"/>
    <property type="match status" value="1"/>
</dbReference>
<dbReference type="Pfam" id="PF14870">
    <property type="entry name" value="PSII_BNR"/>
    <property type="match status" value="3"/>
</dbReference>
<protein>
    <submittedName>
        <fullName evidence="6">Putative secreted protein (Por secretion system target)</fullName>
    </submittedName>
</protein>
<feature type="domain" description="Photosynthesis system II assembly factor Ycf48/Hcf136-like" evidence="3">
    <location>
        <begin position="226"/>
        <end position="312"/>
    </location>
</feature>
<feature type="domain" description="PKD-like" evidence="5">
    <location>
        <begin position="680"/>
        <end position="753"/>
    </location>
</feature>
<dbReference type="InterPro" id="IPR015943">
    <property type="entry name" value="WD40/YVTN_repeat-like_dom_sf"/>
</dbReference>
<organism evidence="6 7">
    <name type="scientific">Mongoliibacter ruber</name>
    <dbReference type="NCBI Taxonomy" id="1750599"/>
    <lineage>
        <taxon>Bacteria</taxon>
        <taxon>Pseudomonadati</taxon>
        <taxon>Bacteroidota</taxon>
        <taxon>Cytophagia</taxon>
        <taxon>Cytophagales</taxon>
        <taxon>Cyclobacteriaceae</taxon>
        <taxon>Mongoliibacter</taxon>
    </lineage>
</organism>
<name>A0A2T0WSF7_9BACT</name>
<evidence type="ECO:0000256" key="2">
    <source>
        <dbReference type="ARBA" id="ARBA00023276"/>
    </source>
</evidence>
<dbReference type="AlphaFoldDB" id="A0A2T0WSF7"/>
<accession>A0A2T0WSF7</accession>
<feature type="domain" description="Secretion system C-terminal sorting" evidence="4">
    <location>
        <begin position="863"/>
        <end position="934"/>
    </location>
</feature>
<dbReference type="PANTHER" id="PTHR47199">
    <property type="entry name" value="PHOTOSYSTEM II STABILITY/ASSEMBLY FACTOR HCF136, CHLOROPLASTIC"/>
    <property type="match status" value="1"/>
</dbReference>
<evidence type="ECO:0000256" key="1">
    <source>
        <dbReference type="ARBA" id="ARBA00022531"/>
    </source>
</evidence>
<gene>
    <name evidence="6" type="ORF">CLW00_10281</name>
</gene>
<keyword evidence="7" id="KW-1185">Reference proteome</keyword>
<dbReference type="OrthoDB" id="9757809at2"/>
<keyword evidence="1" id="KW-0602">Photosynthesis</keyword>
<dbReference type="GO" id="GO:0009523">
    <property type="term" value="C:photosystem II"/>
    <property type="evidence" value="ECO:0007669"/>
    <property type="project" value="UniProtKB-KW"/>
</dbReference>
<dbReference type="Gene3D" id="2.130.10.10">
    <property type="entry name" value="YVTN repeat-like/Quinoprotein amine dehydrogenase"/>
    <property type="match status" value="2"/>
</dbReference>
<dbReference type="InterPro" id="IPR028203">
    <property type="entry name" value="PSII_CF48-like_dom"/>
</dbReference>
<dbReference type="InterPro" id="IPR026444">
    <property type="entry name" value="Secre_tail"/>
</dbReference>
<evidence type="ECO:0000259" key="5">
    <source>
        <dbReference type="Pfam" id="PF19408"/>
    </source>
</evidence>
<comment type="caution">
    <text evidence="6">The sequence shown here is derived from an EMBL/GenBank/DDBJ whole genome shotgun (WGS) entry which is preliminary data.</text>
</comment>
<feature type="domain" description="Photosynthesis system II assembly factor Ycf48/Hcf136-like" evidence="3">
    <location>
        <begin position="31"/>
        <end position="147"/>
    </location>
</feature>
<evidence type="ECO:0000259" key="3">
    <source>
        <dbReference type="Pfam" id="PF14870"/>
    </source>
</evidence>
<dbReference type="Pfam" id="PF18962">
    <property type="entry name" value="Por_Secre_tail"/>
    <property type="match status" value="1"/>
</dbReference>
<dbReference type="InterPro" id="IPR045829">
    <property type="entry name" value="PKD_6"/>
</dbReference>
<evidence type="ECO:0000313" key="6">
    <source>
        <dbReference type="EMBL" id="PRY89605.1"/>
    </source>
</evidence>
<dbReference type="SUPFAM" id="SSF110296">
    <property type="entry name" value="Oligoxyloglucan reducing end-specific cellobiohydrolase"/>
    <property type="match status" value="2"/>
</dbReference>
<dbReference type="Proteomes" id="UP000238157">
    <property type="component" value="Unassembled WGS sequence"/>
</dbReference>
<dbReference type="EMBL" id="PVTR01000002">
    <property type="protein sequence ID" value="PRY89605.1"/>
    <property type="molecule type" value="Genomic_DNA"/>
</dbReference>
<evidence type="ECO:0000313" key="7">
    <source>
        <dbReference type="Proteomes" id="UP000238157"/>
    </source>
</evidence>
<dbReference type="Pfam" id="PF19408">
    <property type="entry name" value="PKD_6"/>
    <property type="match status" value="3"/>
</dbReference>
<dbReference type="GO" id="GO:0015979">
    <property type="term" value="P:photosynthesis"/>
    <property type="evidence" value="ECO:0007669"/>
    <property type="project" value="UniProtKB-KW"/>
</dbReference>
<feature type="domain" description="PKD-like" evidence="5">
    <location>
        <begin position="595"/>
        <end position="674"/>
    </location>
</feature>
<keyword evidence="2" id="KW-0604">Photosystem II</keyword>
<dbReference type="RefSeq" id="WP_106132313.1">
    <property type="nucleotide sequence ID" value="NZ_PVTR01000002.1"/>
</dbReference>
<sequence>MKKAFCILLVFFLFQEITLAQSWRRVGGWGNQFTGVAWVNEEVGFISGNQVILKTIDGGLSWTEQEAPTKNRMMAVDFANESLGLMVGEQGQVYRTSNGGNSWQLVNIGSSVSLKKVKFLSENRAYIVGENGETYRSTNGGQSWARQNIGTTADLNSLYFANSDTGYVAAENGQVFRTFNGGNNWSVSNTNQNTPLNDVHFVNGKVGYAVGNVGTILKTSDAGNSWERINSGTERNLLAVAFNRTNTNFGTITGENATLMRTTNAGLTFDGININNSETYVDASFRTTSNLVFAVGSNGFLISSTNSGQSWSLRLSGREIDYTGTQFRTATLGYIIGPNGRVFSTNNGGNTLVDRSRPLSVVFNDLFFTTNAFGYIAGENGNILRTTNSGGNWTSLNPGTNNNINGLFFFNNNLGYAVGDAGFLARTENAGVNWETINIGNSNFNFRSIAFFDPESGIVIGSGGFVAVLEDGEWKRITSGTNQNLNGLAMLDEQTAVAIGSGGAIIKTENKGITWTRINTTFNQNLSAIEFLDESVGFIAGERGLIIQTKDGGENWERLVTSTFQDFTGISFGTLSNGFAVGEKGSLFNYDCQVPETPTVIFGENNICLSQQVYTVQEAVELDTEFEWRVDGGTILEGQGTTRIVVAWDVPGRNAVLVRGQNFCGNGGTTGLEVLVSTEPEMIDEIEGEGAVCLESFMEYSIEDIPGTNFIWEVSGGLITEGQGTNRILVRWINVSDQSVSVTPSNPCGNGETFVKEIMVQTPPQMPSVISGPEMVGLTEEEYSVVNVAEVNYQWQISGQGGRIVDGQGTSQVTVQWEREGDFTISVTPENGCDEGETRTLPVNVNLITSIVERPFETESVSLYPNPSSGEFNLKLRGISGIRKISIHNALGQTLNEVVPVEGMFEFKFDNMPKGLHTISIQTRDKEIFKKILVK</sequence>
<dbReference type="NCBIfam" id="TIGR04183">
    <property type="entry name" value="Por_Secre_tail"/>
    <property type="match status" value="1"/>
</dbReference>
<evidence type="ECO:0000259" key="4">
    <source>
        <dbReference type="Pfam" id="PF18962"/>
    </source>
</evidence>
<proteinExistence type="predicted"/>